<evidence type="ECO:0000313" key="3">
    <source>
        <dbReference type="RefSeq" id="XP_018834000.1"/>
    </source>
</evidence>
<reference evidence="3" key="1">
    <citation type="submission" date="2025-08" db="UniProtKB">
        <authorList>
            <consortium name="RefSeq"/>
        </authorList>
    </citation>
    <scope>IDENTIFICATION</scope>
    <source>
        <tissue evidence="3">Leaves</tissue>
    </source>
</reference>
<dbReference type="KEGG" id="jre:109001256"/>
<keyword evidence="2" id="KW-1185">Reference proteome</keyword>
<name>A0A2I4FQR6_JUGRE</name>
<dbReference type="PANTHER" id="PTHR36899">
    <property type="entry name" value="OS04G0395700 PROTEIN"/>
    <property type="match status" value="1"/>
</dbReference>
<evidence type="ECO:0000313" key="2">
    <source>
        <dbReference type="Proteomes" id="UP000235220"/>
    </source>
</evidence>
<feature type="compositionally biased region" description="Acidic residues" evidence="1">
    <location>
        <begin position="87"/>
        <end position="98"/>
    </location>
</feature>
<dbReference type="RefSeq" id="XP_018834000.1">
    <property type="nucleotide sequence ID" value="XM_018978455.1"/>
</dbReference>
<evidence type="ECO:0000256" key="1">
    <source>
        <dbReference type="SAM" id="MobiDB-lite"/>
    </source>
</evidence>
<organism evidence="2 3">
    <name type="scientific">Juglans regia</name>
    <name type="common">English walnut</name>
    <dbReference type="NCBI Taxonomy" id="51240"/>
    <lineage>
        <taxon>Eukaryota</taxon>
        <taxon>Viridiplantae</taxon>
        <taxon>Streptophyta</taxon>
        <taxon>Embryophyta</taxon>
        <taxon>Tracheophyta</taxon>
        <taxon>Spermatophyta</taxon>
        <taxon>Magnoliopsida</taxon>
        <taxon>eudicotyledons</taxon>
        <taxon>Gunneridae</taxon>
        <taxon>Pentapetalae</taxon>
        <taxon>rosids</taxon>
        <taxon>fabids</taxon>
        <taxon>Fagales</taxon>
        <taxon>Juglandaceae</taxon>
        <taxon>Juglans</taxon>
    </lineage>
</organism>
<gene>
    <name evidence="3" type="primary">LOC109001256</name>
</gene>
<feature type="compositionally biased region" description="Basic and acidic residues" evidence="1">
    <location>
        <begin position="17"/>
        <end position="40"/>
    </location>
</feature>
<dbReference type="STRING" id="51240.A0A2I4FQR6"/>
<dbReference type="AlphaFoldDB" id="A0A2I4FQR6"/>
<dbReference type="GeneID" id="109001256"/>
<dbReference type="OrthoDB" id="696786at2759"/>
<protein>
    <submittedName>
        <fullName evidence="3">Prostatic spermine-binding protein-like</fullName>
    </submittedName>
</protein>
<dbReference type="Proteomes" id="UP000235220">
    <property type="component" value="Chromosome 1"/>
</dbReference>
<accession>A0A2I4FQR6</accession>
<dbReference type="PANTHER" id="PTHR36899:SF3">
    <property type="entry name" value="F13K23.8 PROTEIN"/>
    <property type="match status" value="1"/>
</dbReference>
<proteinExistence type="predicted"/>
<sequence>MVETKHQLEPTIFPAKRKPDLKAPERDSSTPDDKDIKLEADPLAEFGDDDYEDDDENDENDRGEAEVDRKGKGIVRDDKGKGKLKVEEEDADDDEDDDRGSGIDISNSESDLLDDPLAEVDLDNILPSRTRRRMV</sequence>
<feature type="region of interest" description="Disordered" evidence="1">
    <location>
        <begin position="1"/>
        <end position="116"/>
    </location>
</feature>
<feature type="compositionally biased region" description="Basic and acidic residues" evidence="1">
    <location>
        <begin position="60"/>
        <end position="86"/>
    </location>
</feature>
<dbReference type="Gramene" id="Jr01_01100_p1">
    <property type="protein sequence ID" value="cds.Jr01_01100_p1"/>
    <property type="gene ID" value="Jr01_01100"/>
</dbReference>
<feature type="compositionally biased region" description="Acidic residues" evidence="1">
    <location>
        <begin position="46"/>
        <end position="59"/>
    </location>
</feature>